<keyword evidence="3" id="KW-1185">Reference proteome</keyword>
<sequence length="284" mass="29058">MKLVAAAPVLFSLTACGGTTIEDFFSVSSTYAALNDTAGTTSTTTSTMGGVAVRVSSASDDADIVGMSGSLNHNTGKVVINDGQYSLVDSDGFDYYGYATDGSGEAVLLVYAYATQTYDYASVFAETYTVGGVNYYLTGVGGIVTQEGDMPNSGYAVYTGDAAGLGADSLGDFDLYGGTATASAYFGQGGSVDLEITDLILDDGTDLYPAGGIAFTDMTIDGNGFSGGEMTENFNYIVVGTGGEGTAEGTFFGWDQGNGTPDEIGGVILFESSDSAIYLDFIAD</sequence>
<dbReference type="Proteomes" id="UP000194664">
    <property type="component" value="Unassembled WGS sequence"/>
</dbReference>
<evidence type="ECO:0000313" key="2">
    <source>
        <dbReference type="EMBL" id="OUD10624.1"/>
    </source>
</evidence>
<feature type="signal peptide" evidence="1">
    <location>
        <begin position="1"/>
        <end position="17"/>
    </location>
</feature>
<gene>
    <name evidence="2" type="ORF">BVC71_03790</name>
</gene>
<organism evidence="2 3">
    <name type="scientific">Marivivens niveibacter</name>
    <dbReference type="NCBI Taxonomy" id="1930667"/>
    <lineage>
        <taxon>Bacteria</taxon>
        <taxon>Pseudomonadati</taxon>
        <taxon>Pseudomonadota</taxon>
        <taxon>Alphaproteobacteria</taxon>
        <taxon>Rhodobacterales</taxon>
        <taxon>Paracoccaceae</taxon>
        <taxon>Marivivens group</taxon>
        <taxon>Marivivens</taxon>
    </lineage>
</organism>
<dbReference type="EMBL" id="MSPP01000001">
    <property type="protein sequence ID" value="OUD10624.1"/>
    <property type="molecule type" value="Genomic_DNA"/>
</dbReference>
<dbReference type="PROSITE" id="PS51257">
    <property type="entry name" value="PROKAR_LIPOPROTEIN"/>
    <property type="match status" value="1"/>
</dbReference>
<evidence type="ECO:0008006" key="4">
    <source>
        <dbReference type="Google" id="ProtNLM"/>
    </source>
</evidence>
<keyword evidence="1" id="KW-0732">Signal</keyword>
<evidence type="ECO:0000256" key="1">
    <source>
        <dbReference type="SAM" id="SignalP"/>
    </source>
</evidence>
<reference evidence="2 3" key="1">
    <citation type="submission" date="2016-12" db="EMBL/GenBank/DDBJ databases">
        <title>The draft genome sequence of HSLHS2.</title>
        <authorList>
            <person name="Hu D."/>
            <person name="Wang L."/>
            <person name="Shao Z."/>
        </authorList>
    </citation>
    <scope>NUCLEOTIDE SEQUENCE [LARGE SCALE GENOMIC DNA]</scope>
    <source>
        <strain evidence="2">MCCC 1A06712</strain>
    </source>
</reference>
<proteinExistence type="predicted"/>
<dbReference type="AlphaFoldDB" id="A0A251X2S3"/>
<feature type="chain" id="PRO_5012648543" description="Transferrin-binding protein B C-lobe/N-lobe beta barrel domain-containing protein" evidence="1">
    <location>
        <begin position="18"/>
        <end position="284"/>
    </location>
</feature>
<evidence type="ECO:0000313" key="3">
    <source>
        <dbReference type="Proteomes" id="UP000194664"/>
    </source>
</evidence>
<accession>A0A251X2S3</accession>
<comment type="caution">
    <text evidence="2">The sequence shown here is derived from an EMBL/GenBank/DDBJ whole genome shotgun (WGS) entry which is preliminary data.</text>
</comment>
<name>A0A251X2S3_9RHOB</name>
<protein>
    <recommendedName>
        <fullName evidence="4">Transferrin-binding protein B C-lobe/N-lobe beta barrel domain-containing protein</fullName>
    </recommendedName>
</protein>
<dbReference type="SUPFAM" id="SSF56925">
    <property type="entry name" value="OMPA-like"/>
    <property type="match status" value="1"/>
</dbReference>
<dbReference type="InterPro" id="IPR011250">
    <property type="entry name" value="OMP/PagP_B-barrel"/>
</dbReference>